<keyword evidence="2" id="KW-1185">Reference proteome</keyword>
<accession>A0A6N7Y2M6</accession>
<evidence type="ECO:0000313" key="1">
    <source>
        <dbReference type="EMBL" id="MSU03104.1"/>
    </source>
</evidence>
<comment type="caution">
    <text evidence="1">The sequence shown here is derived from an EMBL/GenBank/DDBJ whole genome shotgun (WGS) entry which is preliminary data.</text>
</comment>
<proteinExistence type="predicted"/>
<reference evidence="1 2" key="1">
    <citation type="submission" date="2019-09" db="EMBL/GenBank/DDBJ databases">
        <title>In-depth cultivation of the pig gut microbiome towards novel bacterial diversity and tailored functional studies.</title>
        <authorList>
            <person name="Wylensek D."/>
            <person name="Hitch T.C.A."/>
            <person name="Clavel T."/>
        </authorList>
    </citation>
    <scope>NUCLEOTIDE SEQUENCE [LARGE SCALE GENOMIC DNA]</scope>
    <source>
        <strain evidence="1 2">WCA3-693-APC-4?</strain>
    </source>
</reference>
<dbReference type="RefSeq" id="WP_154442569.1">
    <property type="nucleotide sequence ID" value="NZ_VUNQ01000055.1"/>
</dbReference>
<gene>
    <name evidence="1" type="ORF">FYJ83_16710</name>
</gene>
<dbReference type="Proteomes" id="UP000469523">
    <property type="component" value="Unassembled WGS sequence"/>
</dbReference>
<organism evidence="1 2">
    <name type="scientific">Tissierella pigra</name>
    <dbReference type="NCBI Taxonomy" id="2607614"/>
    <lineage>
        <taxon>Bacteria</taxon>
        <taxon>Bacillati</taxon>
        <taxon>Bacillota</taxon>
        <taxon>Tissierellia</taxon>
        <taxon>Tissierellales</taxon>
        <taxon>Tissierellaceae</taxon>
        <taxon>Tissierella</taxon>
    </lineage>
</organism>
<dbReference type="AlphaFoldDB" id="A0A6N7Y2M6"/>
<evidence type="ECO:0000313" key="2">
    <source>
        <dbReference type="Proteomes" id="UP000469523"/>
    </source>
</evidence>
<protein>
    <submittedName>
        <fullName evidence="1">Transcriptional regulator</fullName>
    </submittedName>
</protein>
<dbReference type="GO" id="GO:0003677">
    <property type="term" value="F:DNA binding"/>
    <property type="evidence" value="ECO:0007669"/>
    <property type="project" value="InterPro"/>
</dbReference>
<dbReference type="SUPFAM" id="SSF47413">
    <property type="entry name" value="lambda repressor-like DNA-binding domains"/>
    <property type="match status" value="1"/>
</dbReference>
<dbReference type="InterPro" id="IPR010982">
    <property type="entry name" value="Lambda_DNA-bd_dom_sf"/>
</dbReference>
<dbReference type="EMBL" id="VUNQ01000055">
    <property type="protein sequence ID" value="MSU03104.1"/>
    <property type="molecule type" value="Genomic_DNA"/>
</dbReference>
<sequence length="68" mass="7802">MFSEKIEIALIKEKLNKTDLAEKMGTSVQNLYDKMKRDNFNEKQMQEVAEALGAELIIKLKLKDGTEV</sequence>
<name>A0A6N7Y2M6_9FIRM</name>